<evidence type="ECO:0000313" key="2">
    <source>
        <dbReference type="Proteomes" id="UP000008841"/>
    </source>
</evidence>
<dbReference type="AlphaFoldDB" id="B3EIS0"/>
<accession>B3EIS0</accession>
<dbReference type="NCBIfam" id="TIGR02682">
    <property type="entry name" value="cas_csx11"/>
    <property type="match status" value="1"/>
</dbReference>
<dbReference type="RefSeq" id="WP_012465890.1">
    <property type="nucleotide sequence ID" value="NC_010803.1"/>
</dbReference>
<dbReference type="HOGENOM" id="CLU_007515_0_0_10"/>
<reference evidence="1 2" key="1">
    <citation type="submission" date="2008-05" db="EMBL/GenBank/DDBJ databases">
        <title>Complete sequence of Chlorobium limicola DSM 245.</title>
        <authorList>
            <consortium name="US DOE Joint Genome Institute"/>
            <person name="Lucas S."/>
            <person name="Copeland A."/>
            <person name="Lapidus A."/>
            <person name="Glavina del Rio T."/>
            <person name="Dalin E."/>
            <person name="Tice H."/>
            <person name="Bruce D."/>
            <person name="Goodwin L."/>
            <person name="Pitluck S."/>
            <person name="Schmutz J."/>
            <person name="Larimer F."/>
            <person name="Land M."/>
            <person name="Hauser L."/>
            <person name="Kyrpides N."/>
            <person name="Ovchinnikova G."/>
            <person name="Zhao F."/>
            <person name="Li T."/>
            <person name="Liu Z."/>
            <person name="Overmann J."/>
            <person name="Bryant D.A."/>
            <person name="Richardson P."/>
        </authorList>
    </citation>
    <scope>NUCLEOTIDE SEQUENCE [LARGE SCALE GENOMIC DNA]</scope>
    <source>
        <strain evidence="2">DSM 245 / NBRC 103803 / 6330</strain>
    </source>
</reference>
<proteinExistence type="predicted"/>
<protein>
    <submittedName>
        <fullName evidence="1">CRISPR-associated protein, Csx11 family</fullName>
    </submittedName>
</protein>
<dbReference type="STRING" id="290315.Clim_0932"/>
<organism evidence="1 2">
    <name type="scientific">Chlorobium limicola (strain DSM 245 / NBRC 103803 / 6330)</name>
    <dbReference type="NCBI Taxonomy" id="290315"/>
    <lineage>
        <taxon>Bacteria</taxon>
        <taxon>Pseudomonadati</taxon>
        <taxon>Chlorobiota</taxon>
        <taxon>Chlorobiia</taxon>
        <taxon>Chlorobiales</taxon>
        <taxon>Chlorobiaceae</taxon>
        <taxon>Chlorobium/Pelodictyon group</taxon>
        <taxon>Chlorobium</taxon>
    </lineage>
</organism>
<dbReference type="EMBL" id="CP001097">
    <property type="protein sequence ID" value="ACD90011.1"/>
    <property type="molecule type" value="Genomic_DNA"/>
</dbReference>
<gene>
    <name evidence="1" type="ordered locus">Clim_0932</name>
</gene>
<name>B3EIS0_CHLL2</name>
<dbReference type="OrthoDB" id="9792861at2"/>
<dbReference type="InterPro" id="IPR014055">
    <property type="entry name" value="CRISPR-assoc_prot_Csx11"/>
</dbReference>
<dbReference type="Proteomes" id="UP000008841">
    <property type="component" value="Chromosome"/>
</dbReference>
<evidence type="ECO:0000313" key="1">
    <source>
        <dbReference type="EMBL" id="ACD90011.1"/>
    </source>
</evidence>
<dbReference type="eggNOG" id="COG1353">
    <property type="taxonomic scope" value="Bacteria"/>
</dbReference>
<dbReference type="KEGG" id="cli:Clim_0932"/>
<sequence length="938" mass="107253">MSQLDQLIQHRDAILLAEAIGWLHDYWKCSEEQLQKQSPINDKDLKLKPKEIALQEITKRFSSLGNTLLEISTAKESLSDLLNQWHGKAGNAGASFLLQYLSRCHNTAHFDKQDPLKSGRQNYPDTQISSAFGFETAVGSCLSAQLWALPWDSLITNHDHERSTLRQAVQSLFSNVGADTRRPINEISLWDWGLLVGALYKTALAAVALGQSPVTHDLRWRLLGIRTDALAYFSNVSRLPDLVARQNTLQTAINNVQTLLETVYPVATEVYRDENGSLYVVPDMANLLGLQDSSDKTLLSLIKEQFACDGEIVPDITLDPNPWWGQDPVRAGNDEIPPAGSILSSPVTWKSDADAVREAWKEQRQTVCPICGLRSCVNRQLDYCQICGDRRKGRVKEWLQEQNKTIWIDEVADRNGRLALITGTFNLTNWLDGSLVETMLVKEPTDSNPSVPKIPSFARLRRIWQTTRTFWKQSQSDIDQHLTDARRRLTIRLANSPKLTPNQTYELDLGGQTRMSVLWDGNHLLSIDNLSYTASQLGFPLNNFETKENWTPEDLALDVCAWVKQHKESWSGQKQVFQLFSDEEKNKQFDIQIGDMGYQDAAYASTIPILAEPRTFMVLVPADCALDLIHAIKTKYEREIGKVRNRLSLHLGAVYFHRRTPLRAALDAGRRMLKYDLGQMKDEVWIVKEDAKRELLPLEKQYLAEEENKQLAEAVAVKLEQNGRFLTWYVPARMGDGKTDDSWYPYVFIQNDVSKRKHIFKALRPKSDHTTEECWLIHATKLQAGDRVYFTPATFDFQWLGSSGERFEIAYENGKRRNQPMRPYLLDELTTIQQAWKVIAGKGGLTANQIYALRDLIEIKRENWQPSANHWVQDCYSQTGMFWLFCRDVINNANWKNKPVDEEINLLINWAVSGLLADVIHLHMGVMKQKPQREENNE</sequence>